<dbReference type="InterPro" id="IPR000675">
    <property type="entry name" value="Cutinase/axe"/>
</dbReference>
<dbReference type="Proteomes" id="UP000550729">
    <property type="component" value="Unassembled WGS sequence"/>
</dbReference>
<keyword evidence="6 8" id="KW-0378">Hydrolase</keyword>
<dbReference type="PANTHER" id="PTHR33630">
    <property type="entry name" value="CUTINASE RV1984C-RELATED-RELATED"/>
    <property type="match status" value="1"/>
</dbReference>
<evidence type="ECO:0000256" key="7">
    <source>
        <dbReference type="ARBA" id="ARBA00023157"/>
    </source>
</evidence>
<proteinExistence type="inferred from homology"/>
<dbReference type="SMART" id="SM01110">
    <property type="entry name" value="Cutinase"/>
    <property type="match status" value="1"/>
</dbReference>
<keyword evidence="5 8" id="KW-0732">Signal</keyword>
<organism evidence="9 10">
    <name type="scientific">Gordonia asplenii</name>
    <dbReference type="NCBI Taxonomy" id="2725283"/>
    <lineage>
        <taxon>Bacteria</taxon>
        <taxon>Bacillati</taxon>
        <taxon>Actinomycetota</taxon>
        <taxon>Actinomycetes</taxon>
        <taxon>Mycobacteriales</taxon>
        <taxon>Gordoniaceae</taxon>
        <taxon>Gordonia</taxon>
    </lineage>
</organism>
<dbReference type="AlphaFoldDB" id="A0A848KPC9"/>
<comment type="function">
    <text evidence="8">Catalyzes the hydrolysis of complex carboxylic polyesters found in the cell wall of plants. Degrades cutin, a macromolecule that forms the structure of the plant cuticle.</text>
</comment>
<evidence type="ECO:0000313" key="10">
    <source>
        <dbReference type="Proteomes" id="UP000550729"/>
    </source>
</evidence>
<evidence type="ECO:0000313" key="9">
    <source>
        <dbReference type="EMBL" id="NMO00092.1"/>
    </source>
</evidence>
<evidence type="ECO:0000256" key="3">
    <source>
        <dbReference type="ARBA" id="ARBA00022487"/>
    </source>
</evidence>
<dbReference type="Pfam" id="PF01083">
    <property type="entry name" value="Cutinase"/>
    <property type="match status" value="1"/>
</dbReference>
<dbReference type="Gene3D" id="3.40.50.1820">
    <property type="entry name" value="alpha/beta hydrolase"/>
    <property type="match status" value="1"/>
</dbReference>
<dbReference type="InterPro" id="IPR029058">
    <property type="entry name" value="AB_hydrolase_fold"/>
</dbReference>
<gene>
    <name evidence="9" type="ORF">HH308_02555</name>
</gene>
<name>A0A848KPC9_9ACTN</name>
<dbReference type="EC" id="3.1.1.-" evidence="8"/>
<evidence type="ECO:0000256" key="8">
    <source>
        <dbReference type="RuleBase" id="RU361263"/>
    </source>
</evidence>
<keyword evidence="10" id="KW-1185">Reference proteome</keyword>
<dbReference type="SUPFAM" id="SSF53474">
    <property type="entry name" value="alpha/beta-Hydrolases"/>
    <property type="match status" value="1"/>
</dbReference>
<evidence type="ECO:0000256" key="6">
    <source>
        <dbReference type="ARBA" id="ARBA00022801"/>
    </source>
</evidence>
<comment type="subcellular location">
    <subcellularLocation>
        <location evidence="1 8">Secreted</location>
    </subcellularLocation>
</comment>
<keyword evidence="7" id="KW-1015">Disulfide bond</keyword>
<dbReference type="GO" id="GO:0052689">
    <property type="term" value="F:carboxylic ester hydrolase activity"/>
    <property type="evidence" value="ECO:0007669"/>
    <property type="project" value="UniProtKB-KW"/>
</dbReference>
<evidence type="ECO:0000256" key="4">
    <source>
        <dbReference type="ARBA" id="ARBA00022525"/>
    </source>
</evidence>
<reference evidence="9 10" key="1">
    <citation type="submission" date="2020-04" db="EMBL/GenBank/DDBJ databases">
        <title>Gordonia sp. nov. TBRC 11910.</title>
        <authorList>
            <person name="Suriyachadkun C."/>
        </authorList>
    </citation>
    <scope>NUCLEOTIDE SEQUENCE [LARGE SCALE GENOMIC DNA]</scope>
    <source>
        <strain evidence="9 10">TBRC 11910</strain>
    </source>
</reference>
<evidence type="ECO:0000256" key="1">
    <source>
        <dbReference type="ARBA" id="ARBA00004613"/>
    </source>
</evidence>
<dbReference type="PANTHER" id="PTHR33630:SF9">
    <property type="entry name" value="CUTINASE 4"/>
    <property type="match status" value="1"/>
</dbReference>
<comment type="caution">
    <text evidence="9">The sequence shown here is derived from an EMBL/GenBank/DDBJ whole genome shotgun (WGS) entry which is preliminary data.</text>
</comment>
<keyword evidence="4 8" id="KW-0964">Secreted</keyword>
<dbReference type="RefSeq" id="WP_170192612.1">
    <property type="nucleotide sequence ID" value="NZ_JABBNB010000002.1"/>
</dbReference>
<sequence length="236" mass="24618">MKRIFAIVSGLFIAVAATLVATAPAASAAPGCPNVEVVWARGTVESAPPVGLTGLAYTEALRGQVPGKSVVSYGVPYAAGSNFNKRMAFAYDVVKGVRATQARVTSLARMCPQTHIVVGGYSQGAVVASYAMTGGIDVPSRYHEYAHMVPVPLPDDVGRHVAAVVLFAPPSDRWIHDVGAPSIHVAPKYQSRTVRYCISGDVVCDGAPVGSPNGLHVLYSVNGNTIDAARFTAARV</sequence>
<feature type="chain" id="PRO_5033105530" description="Cutinase" evidence="8">
    <location>
        <begin position="29"/>
        <end position="236"/>
    </location>
</feature>
<dbReference type="EMBL" id="JABBNB010000002">
    <property type="protein sequence ID" value="NMO00092.1"/>
    <property type="molecule type" value="Genomic_DNA"/>
</dbReference>
<comment type="similarity">
    <text evidence="2 8">Belongs to the cutinase family.</text>
</comment>
<dbReference type="PROSITE" id="PS00155">
    <property type="entry name" value="CUTINASE_1"/>
    <property type="match status" value="1"/>
</dbReference>
<feature type="signal peptide" evidence="8">
    <location>
        <begin position="1"/>
        <end position="28"/>
    </location>
</feature>
<protein>
    <recommendedName>
        <fullName evidence="8">Cutinase</fullName>
        <ecNumber evidence="8">3.1.1.-</ecNumber>
    </recommendedName>
</protein>
<evidence type="ECO:0000256" key="5">
    <source>
        <dbReference type="ARBA" id="ARBA00022729"/>
    </source>
</evidence>
<evidence type="ECO:0000256" key="2">
    <source>
        <dbReference type="ARBA" id="ARBA00007534"/>
    </source>
</evidence>
<accession>A0A848KPC9</accession>
<dbReference type="InterPro" id="IPR043580">
    <property type="entry name" value="CUTINASE_1"/>
</dbReference>
<keyword evidence="3 8" id="KW-0719">Serine esterase</keyword>
<dbReference type="GO" id="GO:0005576">
    <property type="term" value="C:extracellular region"/>
    <property type="evidence" value="ECO:0007669"/>
    <property type="project" value="UniProtKB-SubCell"/>
</dbReference>